<evidence type="ECO:0000313" key="2">
    <source>
        <dbReference type="EMBL" id="KKY17143.1"/>
    </source>
</evidence>
<sequence length="750" mass="81785">MPQSHPQAPQATSQAPVASAISPPATATSASPDGPTSATQRSGKSQKKGSAAPRAKKTLPRANTWSAGTPKETQADEPVVVHTESRAGSPAPRSGSGAKRKKAIEDRLMQSLAEGTMPDFCECCGAIQTPTWRKAFYKEVEGRPTGITTSLDEPGAIVGFEMIQPNPDEENAVEKYKLFKKSLTNLDKNNGDFTKMQLCNPCGLHFFKYGNMRPAERWELKPRAVGGKKRSGGKPARRKKNDEKQTMLTFDAMQEQPSQMMSDYPDYVMDYMDNMENMENMDHTDNMDNMENMGHEQEPQRTEQQQQQQQQRDQSAQDAPQRSVPELADARLAGTQSNHDRAEDALRDQRRKTESQHDERLAKRKRSDDAKERRAVSLEPLTETSNDSQGSESIAVGPGRAALVRAIHSSPPRLTGLQESEVELEDEMSPTRPTRRILFPSPRRSGQFKSLEDGQNEREIAQPVFGQLPRPPRSEPATDAQDKENVPPAEMDDSFAHLFEDLDGNLLQNCFKSPRSAKSTRTLSDFIKTPTSRSKRAALGARDDLLSPANAAVNAAVDDVLLHSTPSKASRTPKAAMSPFSQAFLNDITRTPRSAARNMAGWELSSPSNTGLMDFSNFDFAMPPSTDIPFPSSPPNFGASFSFSLYEDPLTSTENFWGGTSVFNGSSDPVQGAQAEGEQTKGDEGLENRGIELDHIIDEVTANVDKSGGKDDGAESADTTVTTGENEVENVGAATPAGSEAAVDLIPVGP</sequence>
<accession>A0A0G2FZI0</accession>
<dbReference type="InterPro" id="IPR013088">
    <property type="entry name" value="Znf_NHR/GATA"/>
</dbReference>
<feature type="region of interest" description="Disordered" evidence="1">
    <location>
        <begin position="279"/>
        <end position="489"/>
    </location>
</feature>
<reference evidence="2 3" key="1">
    <citation type="submission" date="2015-03" db="EMBL/GenBank/DDBJ databases">
        <authorList>
            <person name="Morales-Cruz A."/>
            <person name="Amrine K.C."/>
            <person name="Cantu D."/>
        </authorList>
    </citation>
    <scope>NUCLEOTIDE SEQUENCE [LARGE SCALE GENOMIC DNA]</scope>
    <source>
        <strain evidence="2">DS831</strain>
    </source>
</reference>
<feature type="compositionally biased region" description="Basic and acidic residues" evidence="1">
    <location>
        <begin position="450"/>
        <end position="460"/>
    </location>
</feature>
<feature type="compositionally biased region" description="Low complexity" evidence="1">
    <location>
        <begin position="719"/>
        <end position="732"/>
    </location>
</feature>
<proteinExistence type="predicted"/>
<gene>
    <name evidence="2" type="ORF">UCDDS831_g06613</name>
</gene>
<feature type="compositionally biased region" description="Polar residues" evidence="1">
    <location>
        <begin position="1"/>
        <end position="14"/>
    </location>
</feature>
<name>A0A0G2FZI0_9PEZI</name>
<feature type="compositionally biased region" description="Basic residues" evidence="1">
    <location>
        <begin position="226"/>
        <end position="239"/>
    </location>
</feature>
<evidence type="ECO:0000256" key="1">
    <source>
        <dbReference type="SAM" id="MobiDB-lite"/>
    </source>
</evidence>
<dbReference type="EMBL" id="LAQI01000160">
    <property type="protein sequence ID" value="KKY17143.1"/>
    <property type="molecule type" value="Genomic_DNA"/>
</dbReference>
<dbReference type="InterPro" id="IPR042403">
    <property type="entry name" value="Spt21/Ams2"/>
</dbReference>
<dbReference type="Gene3D" id="3.30.50.10">
    <property type="entry name" value="Erythroid Transcription Factor GATA-1, subunit A"/>
    <property type="match status" value="1"/>
</dbReference>
<feature type="region of interest" description="Disordered" evidence="1">
    <location>
        <begin position="221"/>
        <end position="260"/>
    </location>
</feature>
<feature type="region of interest" description="Disordered" evidence="1">
    <location>
        <begin position="1"/>
        <end position="102"/>
    </location>
</feature>
<feature type="compositionally biased region" description="Low complexity" evidence="1">
    <location>
        <begin position="15"/>
        <end position="39"/>
    </location>
</feature>
<protein>
    <submittedName>
        <fullName evidence="2">Putative gata transcription factor</fullName>
    </submittedName>
</protein>
<feature type="compositionally biased region" description="Polar residues" evidence="1">
    <location>
        <begin position="382"/>
        <end position="392"/>
    </location>
</feature>
<feature type="region of interest" description="Disordered" evidence="1">
    <location>
        <begin position="703"/>
        <end position="750"/>
    </location>
</feature>
<dbReference type="GO" id="GO:0000183">
    <property type="term" value="P:rDNA heterochromatin formation"/>
    <property type="evidence" value="ECO:0007669"/>
    <property type="project" value="TreeGrafter"/>
</dbReference>
<evidence type="ECO:0000313" key="3">
    <source>
        <dbReference type="Proteomes" id="UP000034182"/>
    </source>
</evidence>
<dbReference type="PANTHER" id="PTHR39147:SF1">
    <property type="entry name" value="PROTEIN SPT21"/>
    <property type="match status" value="1"/>
</dbReference>
<feature type="compositionally biased region" description="Low complexity" evidence="1">
    <location>
        <begin position="302"/>
        <end position="321"/>
    </location>
</feature>
<dbReference type="SUPFAM" id="SSF57716">
    <property type="entry name" value="Glucocorticoid receptor-like (DNA-binding domain)"/>
    <property type="match status" value="1"/>
</dbReference>
<dbReference type="AlphaFoldDB" id="A0A0G2FZI0"/>
<comment type="caution">
    <text evidence="2">The sequence shown here is derived from an EMBL/GenBank/DDBJ whole genome shotgun (WGS) entry which is preliminary data.</text>
</comment>
<dbReference type="PANTHER" id="PTHR39147">
    <property type="entry name" value="PROTEIN SPT21"/>
    <property type="match status" value="1"/>
</dbReference>
<dbReference type="GO" id="GO:0008270">
    <property type="term" value="F:zinc ion binding"/>
    <property type="evidence" value="ECO:0007669"/>
    <property type="project" value="InterPro"/>
</dbReference>
<dbReference type="GO" id="GO:0030466">
    <property type="term" value="P:silent mating-type cassette heterochromatin formation"/>
    <property type="evidence" value="ECO:0007669"/>
    <property type="project" value="TreeGrafter"/>
</dbReference>
<dbReference type="GO" id="GO:0006357">
    <property type="term" value="P:regulation of transcription by RNA polymerase II"/>
    <property type="evidence" value="ECO:0007669"/>
    <property type="project" value="TreeGrafter"/>
</dbReference>
<dbReference type="Proteomes" id="UP000034182">
    <property type="component" value="Unassembled WGS sequence"/>
</dbReference>
<reference evidence="2 3" key="2">
    <citation type="submission" date="2015-05" db="EMBL/GenBank/DDBJ databases">
        <title>Distinctive expansion of gene families associated with plant cell wall degradation and secondary metabolism in the genomes of grapevine trunk pathogens.</title>
        <authorList>
            <person name="Lawrence D.P."/>
            <person name="Travadon R."/>
            <person name="Rolshausen P.E."/>
            <person name="Baumgartner K."/>
        </authorList>
    </citation>
    <scope>NUCLEOTIDE SEQUENCE [LARGE SCALE GENOMIC DNA]</scope>
    <source>
        <strain evidence="2">DS831</strain>
    </source>
</reference>
<feature type="compositionally biased region" description="Basic and acidic residues" evidence="1">
    <location>
        <begin position="338"/>
        <end position="376"/>
    </location>
</feature>
<organism evidence="2 3">
    <name type="scientific">Diplodia seriata</name>
    <dbReference type="NCBI Taxonomy" id="420778"/>
    <lineage>
        <taxon>Eukaryota</taxon>
        <taxon>Fungi</taxon>
        <taxon>Dikarya</taxon>
        <taxon>Ascomycota</taxon>
        <taxon>Pezizomycotina</taxon>
        <taxon>Dothideomycetes</taxon>
        <taxon>Dothideomycetes incertae sedis</taxon>
        <taxon>Botryosphaeriales</taxon>
        <taxon>Botryosphaeriaceae</taxon>
        <taxon>Diplodia</taxon>
    </lineage>
</organism>